<dbReference type="Gene3D" id="2.40.10.120">
    <property type="match status" value="1"/>
</dbReference>
<dbReference type="InterPro" id="IPR001478">
    <property type="entry name" value="PDZ"/>
</dbReference>
<dbReference type="InterPro" id="IPR009003">
    <property type="entry name" value="Peptidase_S1_PA"/>
</dbReference>
<comment type="caution">
    <text evidence="10">The sequence shown here is derived from an EMBL/GenBank/DDBJ whole genome shotgun (WGS) entry which is preliminary data.</text>
</comment>
<keyword evidence="4" id="KW-0732">Signal</keyword>
<organism evidence="10 11">
    <name type="scientific">Kiloniella antarctica</name>
    <dbReference type="NCBI Taxonomy" id="1550907"/>
    <lineage>
        <taxon>Bacteria</taxon>
        <taxon>Pseudomonadati</taxon>
        <taxon>Pseudomonadota</taxon>
        <taxon>Alphaproteobacteria</taxon>
        <taxon>Rhodospirillales</taxon>
        <taxon>Kiloniellaceae</taxon>
        <taxon>Kiloniella</taxon>
    </lineage>
</organism>
<dbReference type="GO" id="GO:0016787">
    <property type="term" value="F:hydrolase activity"/>
    <property type="evidence" value="ECO:0007669"/>
    <property type="project" value="UniProtKB-KW"/>
</dbReference>
<proteinExistence type="inferred from homology"/>
<dbReference type="CDD" id="cd10839">
    <property type="entry name" value="cpPDZ1_DegP-like"/>
    <property type="match status" value="1"/>
</dbReference>
<dbReference type="NCBIfam" id="TIGR02037">
    <property type="entry name" value="degP_htrA_DO"/>
    <property type="match status" value="1"/>
</dbReference>
<evidence type="ECO:0000256" key="5">
    <source>
        <dbReference type="ARBA" id="ARBA00022737"/>
    </source>
</evidence>
<dbReference type="EMBL" id="JBHUII010000003">
    <property type="protein sequence ID" value="MFD2205182.1"/>
    <property type="molecule type" value="Genomic_DNA"/>
</dbReference>
<reference evidence="11" key="1">
    <citation type="journal article" date="2019" name="Int. J. Syst. Evol. Microbiol.">
        <title>The Global Catalogue of Microorganisms (GCM) 10K type strain sequencing project: providing services to taxonomists for standard genome sequencing and annotation.</title>
        <authorList>
            <consortium name="The Broad Institute Genomics Platform"/>
            <consortium name="The Broad Institute Genome Sequencing Center for Infectious Disease"/>
            <person name="Wu L."/>
            <person name="Ma J."/>
        </authorList>
    </citation>
    <scope>NUCLEOTIDE SEQUENCE [LARGE SCALE GENOMIC DNA]</scope>
    <source>
        <strain evidence="11">CGMCC 4.7192</strain>
    </source>
</reference>
<evidence type="ECO:0000259" key="9">
    <source>
        <dbReference type="PROSITE" id="PS50106"/>
    </source>
</evidence>
<keyword evidence="8" id="KW-0720">Serine protease</keyword>
<dbReference type="Pfam" id="PF13365">
    <property type="entry name" value="Trypsin_2"/>
    <property type="match status" value="1"/>
</dbReference>
<dbReference type="Pfam" id="PF17820">
    <property type="entry name" value="PDZ_6"/>
    <property type="match status" value="1"/>
</dbReference>
<dbReference type="Pfam" id="PF13180">
    <property type="entry name" value="PDZ_2"/>
    <property type="match status" value="1"/>
</dbReference>
<evidence type="ECO:0000256" key="4">
    <source>
        <dbReference type="ARBA" id="ARBA00022729"/>
    </source>
</evidence>
<dbReference type="PANTHER" id="PTHR22939">
    <property type="entry name" value="SERINE PROTEASE FAMILY S1C HTRA-RELATED"/>
    <property type="match status" value="1"/>
</dbReference>
<comment type="subcellular location">
    <subcellularLocation>
        <location evidence="1">Periplasm</location>
    </subcellularLocation>
</comment>
<evidence type="ECO:0000256" key="2">
    <source>
        <dbReference type="ARBA" id="ARBA00010541"/>
    </source>
</evidence>
<dbReference type="InterPro" id="IPR036034">
    <property type="entry name" value="PDZ_sf"/>
</dbReference>
<sequence length="457" mass="49313">MPLLVSFSVGAQTVPSSKQQISLSFSPIVKETSPAVVNIFTKTIVRERAVPSLFNDPFFKRFFGKNLQGSERKRMGKSLGSGVIVRRNGLIVTNHHVIDKATEIQVVLADRREFSAELILSDEGTDLAILKINTEGEELPILEFRDSDTTDVGDLVLAIGNPFGVGQTVTSGIVSALARTQVGVADFQFFIQTDAAINPGNSGGALVTMDGKLLGINTAIFSSSRNGGSVGIGFAIPANMVRTVVRAAEEGHELVRAWPGIVGQNLNSDLAQGFGLSRPGGVVVSSVYPQGPADIAGIKAGDVILAVEGKEVINVESLRFRIATIPVNEQIELEIWRERKLKKIIYTAAPAPEVPARNRREVRGTNPLAGAIIANLSPALAEEKELGNLWEGVIVTDVARRSPAHQISLQAHDILVSLNDIPIHLVEDVDRALGKKTSKWKIVIRRDGRLQTLELKR</sequence>
<feature type="domain" description="PDZ" evidence="9">
    <location>
        <begin position="274"/>
        <end position="339"/>
    </location>
</feature>
<dbReference type="PROSITE" id="PS50106">
    <property type="entry name" value="PDZ"/>
    <property type="match status" value="1"/>
</dbReference>
<dbReference type="EC" id="3.4.21.107" evidence="10"/>
<comment type="similarity">
    <text evidence="2">Belongs to the peptidase S1C family.</text>
</comment>
<keyword evidence="7 10" id="KW-0378">Hydrolase</keyword>
<evidence type="ECO:0000256" key="8">
    <source>
        <dbReference type="ARBA" id="ARBA00022825"/>
    </source>
</evidence>
<accession>A0ABW5BGH5</accession>
<dbReference type="InterPro" id="IPR041489">
    <property type="entry name" value="PDZ_6"/>
</dbReference>
<dbReference type="SMART" id="SM00228">
    <property type="entry name" value="PDZ"/>
    <property type="match status" value="2"/>
</dbReference>
<dbReference type="PANTHER" id="PTHR22939:SF129">
    <property type="entry name" value="SERINE PROTEASE HTRA2, MITOCHONDRIAL"/>
    <property type="match status" value="1"/>
</dbReference>
<evidence type="ECO:0000313" key="10">
    <source>
        <dbReference type="EMBL" id="MFD2205182.1"/>
    </source>
</evidence>
<dbReference type="Gene3D" id="2.30.42.10">
    <property type="match status" value="2"/>
</dbReference>
<keyword evidence="5" id="KW-0677">Repeat</keyword>
<name>A0ABW5BGH5_9PROT</name>
<evidence type="ECO:0000256" key="3">
    <source>
        <dbReference type="ARBA" id="ARBA00022670"/>
    </source>
</evidence>
<evidence type="ECO:0000256" key="6">
    <source>
        <dbReference type="ARBA" id="ARBA00022764"/>
    </source>
</evidence>
<protein>
    <submittedName>
        <fullName evidence="10">Do family serine endopeptidase</fullName>
        <ecNumber evidence="10">3.4.21.107</ecNumber>
    </submittedName>
</protein>
<evidence type="ECO:0000256" key="1">
    <source>
        <dbReference type="ARBA" id="ARBA00004418"/>
    </source>
</evidence>
<dbReference type="SUPFAM" id="SSF50156">
    <property type="entry name" value="PDZ domain-like"/>
    <property type="match status" value="2"/>
</dbReference>
<dbReference type="SUPFAM" id="SSF50494">
    <property type="entry name" value="Trypsin-like serine proteases"/>
    <property type="match status" value="1"/>
</dbReference>
<dbReference type="InterPro" id="IPR001940">
    <property type="entry name" value="Peptidase_S1C"/>
</dbReference>
<evidence type="ECO:0000313" key="11">
    <source>
        <dbReference type="Proteomes" id="UP001597294"/>
    </source>
</evidence>
<dbReference type="Proteomes" id="UP001597294">
    <property type="component" value="Unassembled WGS sequence"/>
</dbReference>
<keyword evidence="3" id="KW-0645">Protease</keyword>
<keyword evidence="6" id="KW-0574">Periplasm</keyword>
<evidence type="ECO:0000256" key="7">
    <source>
        <dbReference type="ARBA" id="ARBA00022801"/>
    </source>
</evidence>
<dbReference type="PRINTS" id="PR00834">
    <property type="entry name" value="PROTEASES2C"/>
</dbReference>
<dbReference type="InterPro" id="IPR011782">
    <property type="entry name" value="Pept_S1C_Do"/>
</dbReference>
<gene>
    <name evidence="10" type="ORF">ACFSKO_06160</name>
</gene>
<keyword evidence="11" id="KW-1185">Reference proteome</keyword>